<dbReference type="SFLD" id="SFLDS00019">
    <property type="entry name" value="Glutathione_Transferase_(cytos"/>
    <property type="match status" value="1"/>
</dbReference>
<evidence type="ECO:0000259" key="6">
    <source>
        <dbReference type="PROSITE" id="PS50405"/>
    </source>
</evidence>
<dbReference type="GO" id="GO:0005737">
    <property type="term" value="C:cytoplasm"/>
    <property type="evidence" value="ECO:0007669"/>
    <property type="project" value="TreeGrafter"/>
</dbReference>
<feature type="domain" description="GST N-terminal" evidence="5">
    <location>
        <begin position="1"/>
        <end position="82"/>
    </location>
</feature>
<dbReference type="Gene3D" id="1.20.1050.10">
    <property type="match status" value="1"/>
</dbReference>
<dbReference type="EC" id="2.5.1.18" evidence="2"/>
<dbReference type="GO" id="GO:0043295">
    <property type="term" value="F:glutathione binding"/>
    <property type="evidence" value="ECO:0007669"/>
    <property type="project" value="TreeGrafter"/>
</dbReference>
<dbReference type="SFLD" id="SFLDG00358">
    <property type="entry name" value="Main_(cytGST)"/>
    <property type="match status" value="1"/>
</dbReference>
<dbReference type="InterPro" id="IPR036282">
    <property type="entry name" value="Glutathione-S-Trfase_C_sf"/>
</dbReference>
<keyword evidence="3" id="KW-0808">Transferase</keyword>
<dbReference type="Pfam" id="PF00043">
    <property type="entry name" value="GST_C"/>
    <property type="match status" value="1"/>
</dbReference>
<dbReference type="SUPFAM" id="SSF52833">
    <property type="entry name" value="Thioredoxin-like"/>
    <property type="match status" value="1"/>
</dbReference>
<evidence type="ECO:0000313" key="7">
    <source>
        <dbReference type="EMBL" id="GLB40730.1"/>
    </source>
</evidence>
<dbReference type="GO" id="GO:0009636">
    <property type="term" value="P:response to toxic substance"/>
    <property type="evidence" value="ECO:0007669"/>
    <property type="project" value="UniProtKB-ARBA"/>
</dbReference>
<dbReference type="FunFam" id="1.20.1050.10:FF:000004">
    <property type="entry name" value="Glutathione S-transferase F2"/>
    <property type="match status" value="1"/>
</dbReference>
<dbReference type="PROSITE" id="PS50404">
    <property type="entry name" value="GST_NTER"/>
    <property type="match status" value="1"/>
</dbReference>
<evidence type="ECO:0000256" key="3">
    <source>
        <dbReference type="ARBA" id="ARBA00022679"/>
    </source>
</evidence>
<dbReference type="GO" id="GO:0006749">
    <property type="term" value="P:glutathione metabolic process"/>
    <property type="evidence" value="ECO:0007669"/>
    <property type="project" value="TreeGrafter"/>
</dbReference>
<gene>
    <name evidence="7" type="ORF">LshimejAT787_0806010</name>
</gene>
<dbReference type="InterPro" id="IPR040079">
    <property type="entry name" value="Glutathione_S-Trfase"/>
</dbReference>
<dbReference type="PANTHER" id="PTHR43900">
    <property type="entry name" value="GLUTATHIONE S-TRANSFERASE RHO"/>
    <property type="match status" value="1"/>
</dbReference>
<comment type="similarity">
    <text evidence="1">Belongs to the GST superfamily. Phi family.</text>
</comment>
<proteinExistence type="inferred from homology"/>
<dbReference type="Pfam" id="PF02798">
    <property type="entry name" value="GST_N"/>
    <property type="match status" value="1"/>
</dbReference>
<evidence type="ECO:0000256" key="4">
    <source>
        <dbReference type="ARBA" id="ARBA00047960"/>
    </source>
</evidence>
<sequence>MVLKLYGNSGFAASQRVATVLLEKQVPFEFIEVDFANGEHKSPEYLKKQPFGQTPYLDDDGFIVYESRAMCRYIATKYADQGTALIPTDLKENTLFEQAASIETSNFDPLTLAAIVEGIYKPRFRGVPTDQAKLQEHLEKLGQKLDVYDVILSRQKYLAGDNITLADLFHLPQGDILPVVGENVLETRPNVARWWKDISSRPSWVSVKEGIKSTA</sequence>
<accession>A0A9P3PRL3</accession>
<dbReference type="InterPro" id="IPR004046">
    <property type="entry name" value="GST_C"/>
</dbReference>
<reference evidence="7" key="1">
    <citation type="submission" date="2022-07" db="EMBL/GenBank/DDBJ databases">
        <title>The genome of Lyophyllum shimeji provides insight into the initial evolution of ectomycorrhizal fungal genome.</title>
        <authorList>
            <person name="Kobayashi Y."/>
            <person name="Shibata T."/>
            <person name="Hirakawa H."/>
            <person name="Shigenobu S."/>
            <person name="Nishiyama T."/>
            <person name="Yamada A."/>
            <person name="Hasebe M."/>
            <person name="Kawaguchi M."/>
        </authorList>
    </citation>
    <scope>NUCLEOTIDE SEQUENCE</scope>
    <source>
        <strain evidence="7">AT787</strain>
    </source>
</reference>
<dbReference type="Proteomes" id="UP001063166">
    <property type="component" value="Unassembled WGS sequence"/>
</dbReference>
<keyword evidence="8" id="KW-1185">Reference proteome</keyword>
<organism evidence="7 8">
    <name type="scientific">Lyophyllum shimeji</name>
    <name type="common">Hon-shimeji</name>
    <name type="synonym">Tricholoma shimeji</name>
    <dbReference type="NCBI Taxonomy" id="47721"/>
    <lineage>
        <taxon>Eukaryota</taxon>
        <taxon>Fungi</taxon>
        <taxon>Dikarya</taxon>
        <taxon>Basidiomycota</taxon>
        <taxon>Agaricomycotina</taxon>
        <taxon>Agaricomycetes</taxon>
        <taxon>Agaricomycetidae</taxon>
        <taxon>Agaricales</taxon>
        <taxon>Tricholomatineae</taxon>
        <taxon>Lyophyllaceae</taxon>
        <taxon>Lyophyllum</taxon>
    </lineage>
</organism>
<dbReference type="Gene3D" id="3.40.30.10">
    <property type="entry name" value="Glutaredoxin"/>
    <property type="match status" value="1"/>
</dbReference>
<evidence type="ECO:0000259" key="5">
    <source>
        <dbReference type="PROSITE" id="PS50404"/>
    </source>
</evidence>
<dbReference type="InterPro" id="IPR036249">
    <property type="entry name" value="Thioredoxin-like_sf"/>
</dbReference>
<evidence type="ECO:0000313" key="8">
    <source>
        <dbReference type="Proteomes" id="UP001063166"/>
    </source>
</evidence>
<dbReference type="EMBL" id="BRPK01000008">
    <property type="protein sequence ID" value="GLB40730.1"/>
    <property type="molecule type" value="Genomic_DNA"/>
</dbReference>
<dbReference type="PROSITE" id="PS50405">
    <property type="entry name" value="GST_CTER"/>
    <property type="match status" value="1"/>
</dbReference>
<evidence type="ECO:0000256" key="1">
    <source>
        <dbReference type="ARBA" id="ARBA00010128"/>
    </source>
</evidence>
<dbReference type="PANTHER" id="PTHR43900:SF3">
    <property type="entry name" value="GLUTATHIONE S-TRANSFERASE RHO"/>
    <property type="match status" value="1"/>
</dbReference>
<name>A0A9P3PRL3_LYOSH</name>
<dbReference type="SUPFAM" id="SSF47616">
    <property type="entry name" value="GST C-terminal domain-like"/>
    <property type="match status" value="1"/>
</dbReference>
<evidence type="ECO:0000256" key="2">
    <source>
        <dbReference type="ARBA" id="ARBA00012452"/>
    </source>
</evidence>
<dbReference type="CDD" id="cd03053">
    <property type="entry name" value="GST_N_Phi"/>
    <property type="match status" value="1"/>
</dbReference>
<protein>
    <recommendedName>
        <fullName evidence="2">glutathione transferase</fullName>
        <ecNumber evidence="2">2.5.1.18</ecNumber>
    </recommendedName>
</protein>
<dbReference type="InterPro" id="IPR004045">
    <property type="entry name" value="Glutathione_S-Trfase_N"/>
</dbReference>
<comment type="caution">
    <text evidence="7">The sequence shown here is derived from an EMBL/GenBank/DDBJ whole genome shotgun (WGS) entry which is preliminary data.</text>
</comment>
<comment type="catalytic activity">
    <reaction evidence="4">
        <text>RX + glutathione = an S-substituted glutathione + a halide anion + H(+)</text>
        <dbReference type="Rhea" id="RHEA:16437"/>
        <dbReference type="ChEBI" id="CHEBI:15378"/>
        <dbReference type="ChEBI" id="CHEBI:16042"/>
        <dbReference type="ChEBI" id="CHEBI:17792"/>
        <dbReference type="ChEBI" id="CHEBI:57925"/>
        <dbReference type="ChEBI" id="CHEBI:90779"/>
        <dbReference type="EC" id="2.5.1.18"/>
    </reaction>
</comment>
<dbReference type="OrthoDB" id="249703at2759"/>
<dbReference type="InterPro" id="IPR010987">
    <property type="entry name" value="Glutathione-S-Trfase_C-like"/>
</dbReference>
<dbReference type="AlphaFoldDB" id="A0A9P3PRL3"/>
<dbReference type="FunFam" id="3.40.30.10:FF:000016">
    <property type="entry name" value="Glutathione S-transferase F2"/>
    <property type="match status" value="1"/>
</dbReference>
<dbReference type="GO" id="GO:0004364">
    <property type="term" value="F:glutathione transferase activity"/>
    <property type="evidence" value="ECO:0007669"/>
    <property type="project" value="UniProtKB-EC"/>
</dbReference>
<feature type="domain" description="GST C-terminal" evidence="6">
    <location>
        <begin position="89"/>
        <end position="215"/>
    </location>
</feature>